<gene>
    <name evidence="8" type="primary">LOC100370494</name>
</gene>
<evidence type="ECO:0000256" key="1">
    <source>
        <dbReference type="ARBA" id="ARBA00023125"/>
    </source>
</evidence>
<feature type="region of interest" description="Disordered" evidence="5">
    <location>
        <begin position="373"/>
        <end position="397"/>
    </location>
</feature>
<name>A0ABM0LXY5_SACKO</name>
<dbReference type="GeneID" id="100370494"/>
<dbReference type="PROSITE" id="PS50118">
    <property type="entry name" value="HMG_BOX_2"/>
    <property type="match status" value="1"/>
</dbReference>
<evidence type="ECO:0000259" key="6">
    <source>
        <dbReference type="PROSITE" id="PS50118"/>
    </source>
</evidence>
<dbReference type="SUPFAM" id="SSF47095">
    <property type="entry name" value="HMG-box"/>
    <property type="match status" value="1"/>
</dbReference>
<reference evidence="8" key="1">
    <citation type="submission" date="2025-08" db="UniProtKB">
        <authorList>
            <consortium name="RefSeq"/>
        </authorList>
    </citation>
    <scope>IDENTIFICATION</scope>
    <source>
        <tissue evidence="8">Testes</tissue>
    </source>
</reference>
<dbReference type="Pfam" id="PF00505">
    <property type="entry name" value="HMG_box"/>
    <property type="match status" value="1"/>
</dbReference>
<dbReference type="InterPro" id="IPR036910">
    <property type="entry name" value="HMG_box_dom_sf"/>
</dbReference>
<dbReference type="PANTHER" id="PTHR45789:SF2">
    <property type="entry name" value="FI18025P1"/>
    <property type="match status" value="1"/>
</dbReference>
<keyword evidence="1 3" id="KW-0238">DNA-binding</keyword>
<dbReference type="Gene3D" id="1.10.30.10">
    <property type="entry name" value="High mobility group box domain"/>
    <property type="match status" value="1"/>
</dbReference>
<organism evidence="7 8">
    <name type="scientific">Saccoglossus kowalevskii</name>
    <name type="common">Acorn worm</name>
    <dbReference type="NCBI Taxonomy" id="10224"/>
    <lineage>
        <taxon>Eukaryota</taxon>
        <taxon>Metazoa</taxon>
        <taxon>Hemichordata</taxon>
        <taxon>Enteropneusta</taxon>
        <taxon>Harrimaniidae</taxon>
        <taxon>Saccoglossus</taxon>
    </lineage>
</organism>
<evidence type="ECO:0000256" key="5">
    <source>
        <dbReference type="SAM" id="MobiDB-lite"/>
    </source>
</evidence>
<keyword evidence="2 3" id="KW-0539">Nucleus</keyword>
<dbReference type="Proteomes" id="UP000694865">
    <property type="component" value="Unplaced"/>
</dbReference>
<dbReference type="CDD" id="cd22042">
    <property type="entry name" value="HMG-box_EGL13-like"/>
    <property type="match status" value="1"/>
</dbReference>
<feature type="coiled-coil region" evidence="4">
    <location>
        <begin position="74"/>
        <end position="154"/>
    </location>
</feature>
<keyword evidence="7" id="KW-1185">Reference proteome</keyword>
<evidence type="ECO:0000313" key="8">
    <source>
        <dbReference type="RefSeq" id="XP_006812626.1"/>
    </source>
</evidence>
<sequence>MATKHGIANDTELPVKREKLDSNEEGVTRIGIDMPDSGNIHRIMNNREKHDDVDGNTAENGFRNKEQQVVNDSIRQRERQLEGMIHQLQGLREQLLAQQQENNELQKDQLQKQQQQIEIQRQQQEMIQMQQQQLLQQQQKIQVLQQQIQESTQNSPSPYVRLIPVYPSDIGHAASLGVLPDGVHQNMLVRPQPSPKMDQRPSGVIIDKSKNAISCASLTRFSEHAPVTTTPMGFRSHPQGLLTIPSVTPTPQAIPSTLGGAKSALQSLLTNPQPLNLSKPSKVNDSDNITTTTASVTSPKLASTTADLSKVPQVTSPKRYIVHEPDMVSEAIRQARQLKQKTELERMLGPKLEVGTGHNFLGNYPHSFLPGQHKEQAMSPGSCSQSSISSGSSIDSKVIDNTTDKERIALEALAQRFCTRTTSSATSYPVSVNVNDDCDKAYPSHVYSTAGHEHRQGMKDGRMVIDLTDEEERNKLEQMSPNSATIARMYRDGRRYQPNEPHIKRPMNAFMVWAKEERKKILSMHPDMHNSNISKILGAKWKAMSNADKQPYYEEQARLSKAHLEKYPDYKYKPRPKRTCIVDGKKLRISEYKALMRAKRQEVRHVLYTSEAQRLAVQHAITSLNDQPGAIMTTANSPLMENPYMRSPEYIEMNRDNKD</sequence>
<dbReference type="PANTHER" id="PTHR45789">
    <property type="entry name" value="FI18025P1"/>
    <property type="match status" value="1"/>
</dbReference>
<accession>A0ABM0LXY5</accession>
<evidence type="ECO:0000313" key="7">
    <source>
        <dbReference type="Proteomes" id="UP000694865"/>
    </source>
</evidence>
<dbReference type="SMART" id="SM00398">
    <property type="entry name" value="HMG"/>
    <property type="match status" value="1"/>
</dbReference>
<feature type="DNA-binding region" description="HMG box" evidence="3">
    <location>
        <begin position="503"/>
        <end position="571"/>
    </location>
</feature>
<evidence type="ECO:0000256" key="3">
    <source>
        <dbReference type="PROSITE-ProRule" id="PRU00267"/>
    </source>
</evidence>
<feature type="compositionally biased region" description="Low complexity" evidence="5">
    <location>
        <begin position="379"/>
        <end position="396"/>
    </location>
</feature>
<dbReference type="InterPro" id="IPR051356">
    <property type="entry name" value="SOX/SOX-like_TF"/>
</dbReference>
<feature type="domain" description="HMG box" evidence="6">
    <location>
        <begin position="503"/>
        <end position="571"/>
    </location>
</feature>
<protein>
    <submittedName>
        <fullName evidence="8">Transcription factor Sox-6-like isoform X1</fullName>
    </submittedName>
</protein>
<proteinExistence type="predicted"/>
<dbReference type="RefSeq" id="XP_006812626.1">
    <property type="nucleotide sequence ID" value="XM_006812563.1"/>
</dbReference>
<keyword evidence="4" id="KW-0175">Coiled coil</keyword>
<evidence type="ECO:0000256" key="4">
    <source>
        <dbReference type="SAM" id="Coils"/>
    </source>
</evidence>
<evidence type="ECO:0000256" key="2">
    <source>
        <dbReference type="ARBA" id="ARBA00023242"/>
    </source>
</evidence>
<dbReference type="InterPro" id="IPR009071">
    <property type="entry name" value="HMG_box_dom"/>
</dbReference>